<accession>A0ABD2IWH6</accession>
<feature type="compositionally biased region" description="Basic and acidic residues" evidence="1">
    <location>
        <begin position="141"/>
        <end position="159"/>
    </location>
</feature>
<feature type="compositionally biased region" description="Acidic residues" evidence="1">
    <location>
        <begin position="54"/>
        <end position="68"/>
    </location>
</feature>
<comment type="caution">
    <text evidence="3">The sequence shown here is derived from an EMBL/GenBank/DDBJ whole genome shotgun (WGS) entry which is preliminary data.</text>
</comment>
<sequence length="313" mass="33801">MKTIFISIFLIVFSSTTNNVRGVLIGDDIGRNINNGGETQIIKAVNVKEGAVISDEEEANTSDDEMDEAWGRNDGKGNGFGKITFKSFSERFNRNDSDNEDTEGNSSNDSEIEKGAKAKDVRHNSKNKGISESTRGSGDFGHWKGWEDFERKFDHKDSDGEGNESNSSNDSGIEKEAKEMDDKNSGGGDVQEKTGQPTRNYWKYLKKVPVPFLNTFRNSFKGNSEQHVAGEERPSRENVLVPNINTGGGNQHIAPVTFGDGSKGNQVGGNYCAGGGQNIAPVTLGAGLNLARVGNNKNSGGKQTVGAVTIRRS</sequence>
<feature type="compositionally biased region" description="Basic and acidic residues" evidence="1">
    <location>
        <begin position="111"/>
        <end position="123"/>
    </location>
</feature>
<reference evidence="3 4" key="1">
    <citation type="submission" date="2024-10" db="EMBL/GenBank/DDBJ databases">
        <authorList>
            <person name="Kim D."/>
        </authorList>
    </citation>
    <scope>NUCLEOTIDE SEQUENCE [LARGE SCALE GENOMIC DNA]</scope>
    <source>
        <strain evidence="3">Taebaek</strain>
    </source>
</reference>
<feature type="chain" id="PRO_5044806879" evidence="2">
    <location>
        <begin position="23"/>
        <end position="313"/>
    </location>
</feature>
<dbReference type="AlphaFoldDB" id="A0ABD2IWH6"/>
<evidence type="ECO:0000256" key="1">
    <source>
        <dbReference type="SAM" id="MobiDB-lite"/>
    </source>
</evidence>
<dbReference type="EMBL" id="JBICCN010000254">
    <property type="protein sequence ID" value="KAL3083487.1"/>
    <property type="molecule type" value="Genomic_DNA"/>
</dbReference>
<protein>
    <submittedName>
        <fullName evidence="3">Uncharacterized protein</fullName>
    </submittedName>
</protein>
<keyword evidence="4" id="KW-1185">Reference proteome</keyword>
<feature type="region of interest" description="Disordered" evidence="1">
    <location>
        <begin position="53"/>
        <end position="76"/>
    </location>
</feature>
<organism evidence="3 4">
    <name type="scientific">Heterodera schachtii</name>
    <name type="common">Sugarbeet cyst nematode worm</name>
    <name type="synonym">Tylenchus schachtii</name>
    <dbReference type="NCBI Taxonomy" id="97005"/>
    <lineage>
        <taxon>Eukaryota</taxon>
        <taxon>Metazoa</taxon>
        <taxon>Ecdysozoa</taxon>
        <taxon>Nematoda</taxon>
        <taxon>Chromadorea</taxon>
        <taxon>Rhabditida</taxon>
        <taxon>Tylenchina</taxon>
        <taxon>Tylenchomorpha</taxon>
        <taxon>Tylenchoidea</taxon>
        <taxon>Heteroderidae</taxon>
        <taxon>Heteroderinae</taxon>
        <taxon>Heterodera</taxon>
    </lineage>
</organism>
<feature type="region of interest" description="Disordered" evidence="1">
    <location>
        <begin position="91"/>
        <end position="198"/>
    </location>
</feature>
<dbReference type="Proteomes" id="UP001620645">
    <property type="component" value="Unassembled WGS sequence"/>
</dbReference>
<evidence type="ECO:0000313" key="3">
    <source>
        <dbReference type="EMBL" id="KAL3083487.1"/>
    </source>
</evidence>
<feature type="compositionally biased region" description="Basic and acidic residues" evidence="1">
    <location>
        <begin position="172"/>
        <end position="184"/>
    </location>
</feature>
<gene>
    <name evidence="3" type="ORF">niasHS_011289</name>
</gene>
<evidence type="ECO:0000313" key="4">
    <source>
        <dbReference type="Proteomes" id="UP001620645"/>
    </source>
</evidence>
<name>A0ABD2IWH6_HETSC</name>
<evidence type="ECO:0000256" key="2">
    <source>
        <dbReference type="SAM" id="SignalP"/>
    </source>
</evidence>
<proteinExistence type="predicted"/>
<feature type="compositionally biased region" description="Polar residues" evidence="1">
    <location>
        <begin position="127"/>
        <end position="136"/>
    </location>
</feature>
<keyword evidence="2" id="KW-0732">Signal</keyword>
<feature type="signal peptide" evidence="2">
    <location>
        <begin position="1"/>
        <end position="22"/>
    </location>
</feature>